<keyword evidence="1" id="KW-0805">Transcription regulation</keyword>
<dbReference type="Gene3D" id="3.40.50.2300">
    <property type="match status" value="2"/>
</dbReference>
<dbReference type="SUPFAM" id="SSF47413">
    <property type="entry name" value="lambda repressor-like DNA-binding domains"/>
    <property type="match status" value="1"/>
</dbReference>
<keyword evidence="6" id="KW-1185">Reference proteome</keyword>
<dbReference type="InterPro" id="IPR001761">
    <property type="entry name" value="Peripla_BP/Lac1_sug-bd_dom"/>
</dbReference>
<feature type="domain" description="HTH lacI-type" evidence="4">
    <location>
        <begin position="3"/>
        <end position="57"/>
    </location>
</feature>
<organism evidence="5 6">
    <name type="scientific">Photobacterium lutimaris</name>
    <dbReference type="NCBI Taxonomy" id="388278"/>
    <lineage>
        <taxon>Bacteria</taxon>
        <taxon>Pseudomonadati</taxon>
        <taxon>Pseudomonadota</taxon>
        <taxon>Gammaproteobacteria</taxon>
        <taxon>Vibrionales</taxon>
        <taxon>Vibrionaceae</taxon>
        <taxon>Photobacterium</taxon>
    </lineage>
</organism>
<dbReference type="InterPro" id="IPR000843">
    <property type="entry name" value="HTH_LacI"/>
</dbReference>
<dbReference type="AlphaFoldDB" id="A0A2T3IY84"/>
<dbReference type="Proteomes" id="UP000241222">
    <property type="component" value="Unassembled WGS sequence"/>
</dbReference>
<dbReference type="Gene3D" id="1.10.260.40">
    <property type="entry name" value="lambda repressor-like DNA-binding domains"/>
    <property type="match status" value="1"/>
</dbReference>
<accession>A0A2T3IY84</accession>
<dbReference type="RefSeq" id="WP_107349186.1">
    <property type="nucleotide sequence ID" value="NZ_PYMH01000005.1"/>
</dbReference>
<dbReference type="Pfam" id="PF00532">
    <property type="entry name" value="Peripla_BP_1"/>
    <property type="match status" value="1"/>
</dbReference>
<dbReference type="GO" id="GO:0000976">
    <property type="term" value="F:transcription cis-regulatory region binding"/>
    <property type="evidence" value="ECO:0007669"/>
    <property type="project" value="TreeGrafter"/>
</dbReference>
<keyword evidence="2" id="KW-0238">DNA-binding</keyword>
<dbReference type="OrthoDB" id="9798934at2"/>
<evidence type="ECO:0000313" key="6">
    <source>
        <dbReference type="Proteomes" id="UP000241222"/>
    </source>
</evidence>
<dbReference type="CDD" id="cd01392">
    <property type="entry name" value="HTH_LacI"/>
    <property type="match status" value="1"/>
</dbReference>
<dbReference type="PANTHER" id="PTHR30146:SF109">
    <property type="entry name" value="HTH-TYPE TRANSCRIPTIONAL REGULATOR GALS"/>
    <property type="match status" value="1"/>
</dbReference>
<sequence>MAATLKDIAKVAGVSAVTVSYVLNNKNRVSEATKAKVMEAAKSLNYIPNRAAKMLASKSTKHICLVISGPDYEYLTNPYIYKLVNGVGSSLNQHGYELTLRMAKTDNELAFIQGELSSNLYDGLLIWGTRMPDEQFLSLFDHRVPIVSIARDLKDDTVNAVLVEHYQSAYRMTQYLIESGYRKILFLGKLDVIKAARDRFDGYRQALLDHGIEFNESWAYKADYYQEDAYRIVSELKQVDFDAVFAASDLMAIGAMKALLEKGLSIPADIAVAGFDNIPNSDMLPVGLTTVDTPIFQLGSQAATMLVNVVEGRETERKIELGTELLVRQST</sequence>
<dbReference type="CDD" id="cd06267">
    <property type="entry name" value="PBP1_LacI_sugar_binding-like"/>
    <property type="match status" value="1"/>
</dbReference>
<comment type="caution">
    <text evidence="5">The sequence shown here is derived from an EMBL/GenBank/DDBJ whole genome shotgun (WGS) entry which is preliminary data.</text>
</comment>
<dbReference type="GO" id="GO:0003700">
    <property type="term" value="F:DNA-binding transcription factor activity"/>
    <property type="evidence" value="ECO:0007669"/>
    <property type="project" value="TreeGrafter"/>
</dbReference>
<dbReference type="SUPFAM" id="SSF53822">
    <property type="entry name" value="Periplasmic binding protein-like I"/>
    <property type="match status" value="1"/>
</dbReference>
<keyword evidence="3" id="KW-0804">Transcription</keyword>
<dbReference type="InterPro" id="IPR010982">
    <property type="entry name" value="Lambda_DNA-bd_dom_sf"/>
</dbReference>
<proteinExistence type="predicted"/>
<reference evidence="5 6" key="1">
    <citation type="submission" date="2018-03" db="EMBL/GenBank/DDBJ databases">
        <title>Whole genome sequencing of Histamine producing bacteria.</title>
        <authorList>
            <person name="Butler K."/>
        </authorList>
    </citation>
    <scope>NUCLEOTIDE SEQUENCE [LARGE SCALE GENOMIC DNA]</scope>
    <source>
        <strain evidence="5 6">JCM 13586</strain>
    </source>
</reference>
<evidence type="ECO:0000259" key="4">
    <source>
        <dbReference type="PROSITE" id="PS50932"/>
    </source>
</evidence>
<name>A0A2T3IY84_9GAMM</name>
<gene>
    <name evidence="5" type="ORF">C9I99_12295</name>
</gene>
<dbReference type="PROSITE" id="PS00356">
    <property type="entry name" value="HTH_LACI_1"/>
    <property type="match status" value="1"/>
</dbReference>
<dbReference type="Pfam" id="PF00356">
    <property type="entry name" value="LacI"/>
    <property type="match status" value="1"/>
</dbReference>
<dbReference type="PANTHER" id="PTHR30146">
    <property type="entry name" value="LACI-RELATED TRANSCRIPTIONAL REPRESSOR"/>
    <property type="match status" value="1"/>
</dbReference>
<dbReference type="PROSITE" id="PS50932">
    <property type="entry name" value="HTH_LACI_2"/>
    <property type="match status" value="1"/>
</dbReference>
<dbReference type="InterPro" id="IPR028082">
    <property type="entry name" value="Peripla_BP_I"/>
</dbReference>
<protein>
    <recommendedName>
        <fullName evidence="4">HTH lacI-type domain-containing protein</fullName>
    </recommendedName>
</protein>
<evidence type="ECO:0000256" key="1">
    <source>
        <dbReference type="ARBA" id="ARBA00023015"/>
    </source>
</evidence>
<evidence type="ECO:0000313" key="5">
    <source>
        <dbReference type="EMBL" id="PSU33551.1"/>
    </source>
</evidence>
<dbReference type="PRINTS" id="PR00036">
    <property type="entry name" value="HTHLACI"/>
</dbReference>
<dbReference type="EMBL" id="PYMH01000005">
    <property type="protein sequence ID" value="PSU33551.1"/>
    <property type="molecule type" value="Genomic_DNA"/>
</dbReference>
<evidence type="ECO:0000256" key="2">
    <source>
        <dbReference type="ARBA" id="ARBA00023125"/>
    </source>
</evidence>
<evidence type="ECO:0000256" key="3">
    <source>
        <dbReference type="ARBA" id="ARBA00023163"/>
    </source>
</evidence>
<dbReference type="SMART" id="SM00354">
    <property type="entry name" value="HTH_LACI"/>
    <property type="match status" value="1"/>
</dbReference>